<sequence>MTQTPTPISESTLTDRYQTTIPDAVRKVLGLNKRDKIRYTIEPDGRVVISRADTAENDPVLEKFLNFLARDIENNPQHLQAIDSDLVFRVKSLVADVDFDLDEPLDDRDE</sequence>
<dbReference type="InterPro" id="IPR007159">
    <property type="entry name" value="SpoVT-AbrB_dom"/>
</dbReference>
<name>A0A8J6ZRA0_DESMC</name>
<dbReference type="EMBL" id="JADEXS010000159">
    <property type="protein sequence ID" value="MBE9023436.1"/>
    <property type="molecule type" value="Genomic_DNA"/>
</dbReference>
<evidence type="ECO:0000313" key="3">
    <source>
        <dbReference type="Proteomes" id="UP000622533"/>
    </source>
</evidence>
<dbReference type="AlphaFoldDB" id="A0A8J6ZRA0"/>
<dbReference type="GO" id="GO:0097351">
    <property type="term" value="F:toxin sequestering activity"/>
    <property type="evidence" value="ECO:0007669"/>
    <property type="project" value="InterPro"/>
</dbReference>
<gene>
    <name evidence="2" type="ORF">IQ276_13660</name>
</gene>
<comment type="caution">
    <text evidence="2">The sequence shown here is derived from an EMBL/GenBank/DDBJ whole genome shotgun (WGS) entry which is preliminary data.</text>
</comment>
<dbReference type="GO" id="GO:0003677">
    <property type="term" value="F:DNA binding"/>
    <property type="evidence" value="ECO:0007669"/>
    <property type="project" value="InterPro"/>
</dbReference>
<dbReference type="Gene3D" id="2.10.260.10">
    <property type="match status" value="1"/>
</dbReference>
<dbReference type="GO" id="GO:0003700">
    <property type="term" value="F:DNA-binding transcription factor activity"/>
    <property type="evidence" value="ECO:0007669"/>
    <property type="project" value="InterPro"/>
</dbReference>
<dbReference type="RefSeq" id="WP_190875662.1">
    <property type="nucleotide sequence ID" value="NZ_JADEXS020000001.1"/>
</dbReference>
<dbReference type="InterPro" id="IPR037914">
    <property type="entry name" value="SpoVT-AbrB_sf"/>
</dbReference>
<keyword evidence="3" id="KW-1185">Reference proteome</keyword>
<dbReference type="GO" id="GO:0001558">
    <property type="term" value="P:regulation of cell growth"/>
    <property type="evidence" value="ECO:0007669"/>
    <property type="project" value="InterPro"/>
</dbReference>
<evidence type="ECO:0000259" key="1">
    <source>
        <dbReference type="SMART" id="SM00966"/>
    </source>
</evidence>
<accession>A0A8J6ZRA0</accession>
<reference evidence="2" key="1">
    <citation type="submission" date="2020-10" db="EMBL/GenBank/DDBJ databases">
        <authorList>
            <person name="Castelo-Branco R."/>
            <person name="Eusebio N."/>
            <person name="Adriana R."/>
            <person name="Vieira A."/>
            <person name="Brugerolle De Fraissinette N."/>
            <person name="Rezende De Castro R."/>
            <person name="Schneider M.P."/>
            <person name="Vasconcelos V."/>
            <person name="Leao P.N."/>
        </authorList>
    </citation>
    <scope>NUCLEOTIDE SEQUENCE</scope>
    <source>
        <strain evidence="2">LEGE 12446</strain>
    </source>
</reference>
<dbReference type="SMART" id="SM00966">
    <property type="entry name" value="SpoVT_AbrB"/>
    <property type="match status" value="1"/>
</dbReference>
<feature type="domain" description="SpoVT-AbrB" evidence="1">
    <location>
        <begin position="11"/>
        <end position="57"/>
    </location>
</feature>
<organism evidence="2 3">
    <name type="scientific">Desmonostoc muscorum LEGE 12446</name>
    <dbReference type="NCBI Taxonomy" id="1828758"/>
    <lineage>
        <taxon>Bacteria</taxon>
        <taxon>Bacillati</taxon>
        <taxon>Cyanobacteriota</taxon>
        <taxon>Cyanophyceae</taxon>
        <taxon>Nostocales</taxon>
        <taxon>Nostocaceae</taxon>
        <taxon>Desmonostoc</taxon>
    </lineage>
</organism>
<protein>
    <submittedName>
        <fullName evidence="2">Type II toxin-antitoxin system PrlF family antitoxin</fullName>
    </submittedName>
</protein>
<evidence type="ECO:0000313" key="2">
    <source>
        <dbReference type="EMBL" id="MBE9023436.1"/>
    </source>
</evidence>
<proteinExistence type="predicted"/>
<dbReference type="NCBIfam" id="NF007429">
    <property type="entry name" value="PRK09974.1"/>
    <property type="match status" value="1"/>
</dbReference>
<dbReference type="Pfam" id="PF15937">
    <property type="entry name" value="PrlF_antitoxin"/>
    <property type="match status" value="1"/>
</dbReference>
<dbReference type="SUPFAM" id="SSF89447">
    <property type="entry name" value="AbrB/MazE/MraZ-like"/>
    <property type="match status" value="1"/>
</dbReference>
<dbReference type="InterPro" id="IPR031848">
    <property type="entry name" value="PrlF_antitoxin"/>
</dbReference>
<dbReference type="Proteomes" id="UP000622533">
    <property type="component" value="Unassembled WGS sequence"/>
</dbReference>